<proteinExistence type="predicted"/>
<gene>
    <name evidence="2" type="ORF">HNQ88_004532</name>
</gene>
<evidence type="ECO:0000313" key="3">
    <source>
        <dbReference type="Proteomes" id="UP001185092"/>
    </source>
</evidence>
<dbReference type="RefSeq" id="WP_309942224.1">
    <property type="nucleotide sequence ID" value="NZ_AP025306.1"/>
</dbReference>
<dbReference type="EMBL" id="JAVDQD010000008">
    <property type="protein sequence ID" value="MDR6241445.1"/>
    <property type="molecule type" value="Genomic_DNA"/>
</dbReference>
<sequence>MIEYLLKIKSLLLFIGLLFLFAGDNKDHFLKKNLITINGKFEKKWQNKPSIRSSTLQYFKLSKYPCEFQLLADFQYLFKEESFDKIIDSGSTISFEILKSDKEKLQYDNTILLFGIAHYEDIIIDSEKAISIANNSRKSIYKTGIYTTIFSLLIIISNFIMKNYKIITPILVLYKIKYDFNKLK</sequence>
<reference evidence="2" key="1">
    <citation type="submission" date="2023-07" db="EMBL/GenBank/DDBJ databases">
        <title>Genomic Encyclopedia of Type Strains, Phase IV (KMG-IV): sequencing the most valuable type-strain genomes for metagenomic binning, comparative biology and taxonomic classification.</title>
        <authorList>
            <person name="Goeker M."/>
        </authorList>
    </citation>
    <scope>NUCLEOTIDE SEQUENCE</scope>
    <source>
        <strain evidence="2">DSM 26174</strain>
    </source>
</reference>
<comment type="caution">
    <text evidence="2">The sequence shown here is derived from an EMBL/GenBank/DDBJ whole genome shotgun (WGS) entry which is preliminary data.</text>
</comment>
<dbReference type="Proteomes" id="UP001185092">
    <property type="component" value="Unassembled WGS sequence"/>
</dbReference>
<keyword evidence="3" id="KW-1185">Reference proteome</keyword>
<accession>A0AAE3XRV2</accession>
<evidence type="ECO:0000313" key="2">
    <source>
        <dbReference type="EMBL" id="MDR6241445.1"/>
    </source>
</evidence>
<keyword evidence="1" id="KW-0472">Membrane</keyword>
<keyword evidence="1" id="KW-0812">Transmembrane</keyword>
<evidence type="ECO:0000256" key="1">
    <source>
        <dbReference type="SAM" id="Phobius"/>
    </source>
</evidence>
<dbReference type="AlphaFoldDB" id="A0AAE3XRV2"/>
<feature type="transmembrane region" description="Helical" evidence="1">
    <location>
        <begin position="144"/>
        <end position="161"/>
    </location>
</feature>
<name>A0AAE3XRV2_9BACT</name>
<keyword evidence="1" id="KW-1133">Transmembrane helix</keyword>
<protein>
    <submittedName>
        <fullName evidence="2">Uncharacterized protein</fullName>
    </submittedName>
</protein>
<organism evidence="2 3">
    <name type="scientific">Aureibacter tunicatorum</name>
    <dbReference type="NCBI Taxonomy" id="866807"/>
    <lineage>
        <taxon>Bacteria</taxon>
        <taxon>Pseudomonadati</taxon>
        <taxon>Bacteroidota</taxon>
        <taxon>Cytophagia</taxon>
        <taxon>Cytophagales</taxon>
        <taxon>Persicobacteraceae</taxon>
        <taxon>Aureibacter</taxon>
    </lineage>
</organism>